<dbReference type="eggNOG" id="ENOG502R4EG">
    <property type="taxonomic scope" value="Eukaryota"/>
</dbReference>
<dbReference type="PANTHER" id="PTHR36478">
    <property type="entry name" value="OS04G0614237 PROTEIN-RELATED"/>
    <property type="match status" value="1"/>
</dbReference>
<sequence>MACSGDGERHLLQSLDYPCTERLRLRRLLAYHRRHMYEEVYNAPVAGGRSYVVGFVPSDPMSDEATLLLLFLQDLTALSDFADCVTIMACLLSDWFLSIYKESVLAEYPCFATLVADVLFLRSDHASILLLSSHSFFRDFLNWQLVRNKAAEMVEEMVYKTPELKDRLHFPRGPHNLHHVVPTSCDLILASFHRGRHVKIVCSKQSTDYAQFYLRMKKRSLVHAN</sequence>
<dbReference type="InParanoid" id="K3YD38"/>
<dbReference type="Proteomes" id="UP000004995">
    <property type="component" value="Unassembled WGS sequence"/>
</dbReference>
<dbReference type="HOGENOM" id="CLU_1099935_0_0_1"/>
<organism evidence="1 2">
    <name type="scientific">Setaria italica</name>
    <name type="common">Foxtail millet</name>
    <name type="synonym">Panicum italicum</name>
    <dbReference type="NCBI Taxonomy" id="4555"/>
    <lineage>
        <taxon>Eukaryota</taxon>
        <taxon>Viridiplantae</taxon>
        <taxon>Streptophyta</taxon>
        <taxon>Embryophyta</taxon>
        <taxon>Tracheophyta</taxon>
        <taxon>Spermatophyta</taxon>
        <taxon>Magnoliopsida</taxon>
        <taxon>Liliopsida</taxon>
        <taxon>Poales</taxon>
        <taxon>Poaceae</taxon>
        <taxon>PACMAD clade</taxon>
        <taxon>Panicoideae</taxon>
        <taxon>Panicodae</taxon>
        <taxon>Paniceae</taxon>
        <taxon>Cenchrinae</taxon>
        <taxon>Setaria</taxon>
    </lineage>
</organism>
<reference evidence="2" key="1">
    <citation type="journal article" date="2012" name="Nat. Biotechnol.">
        <title>Reference genome sequence of the model plant Setaria.</title>
        <authorList>
            <person name="Bennetzen J.L."/>
            <person name="Schmutz J."/>
            <person name="Wang H."/>
            <person name="Percifield R."/>
            <person name="Hawkins J."/>
            <person name="Pontaroli A.C."/>
            <person name="Estep M."/>
            <person name="Feng L."/>
            <person name="Vaughn J.N."/>
            <person name="Grimwood J."/>
            <person name="Jenkins J."/>
            <person name="Barry K."/>
            <person name="Lindquist E."/>
            <person name="Hellsten U."/>
            <person name="Deshpande S."/>
            <person name="Wang X."/>
            <person name="Wu X."/>
            <person name="Mitros T."/>
            <person name="Triplett J."/>
            <person name="Yang X."/>
            <person name="Ye C.Y."/>
            <person name="Mauro-Herrera M."/>
            <person name="Wang L."/>
            <person name="Li P."/>
            <person name="Sharma M."/>
            <person name="Sharma R."/>
            <person name="Ronald P.C."/>
            <person name="Panaud O."/>
            <person name="Kellogg E.A."/>
            <person name="Brutnell T.P."/>
            <person name="Doust A.N."/>
            <person name="Tuskan G.A."/>
            <person name="Rokhsar D."/>
            <person name="Devos K.M."/>
        </authorList>
    </citation>
    <scope>NUCLEOTIDE SEQUENCE [LARGE SCALE GENOMIC DNA]</scope>
    <source>
        <strain evidence="2">cv. Yugu1</strain>
    </source>
</reference>
<dbReference type="EMBL" id="AGNK02004504">
    <property type="status" value="NOT_ANNOTATED_CDS"/>
    <property type="molecule type" value="Genomic_DNA"/>
</dbReference>
<reference evidence="1" key="2">
    <citation type="submission" date="2018-08" db="UniProtKB">
        <authorList>
            <consortium name="EnsemblPlants"/>
        </authorList>
    </citation>
    <scope>IDENTIFICATION</scope>
    <source>
        <strain evidence="1">Yugu1</strain>
    </source>
</reference>
<dbReference type="FunCoup" id="K3YD38">
    <property type="interactions" value="790"/>
</dbReference>
<dbReference type="EnsemblPlants" id="KQK98792">
    <property type="protein sequence ID" value="KQK98792"/>
    <property type="gene ID" value="SETIT_012141mg"/>
</dbReference>
<dbReference type="AlphaFoldDB" id="K3YD38"/>
<protein>
    <submittedName>
        <fullName evidence="1">Uncharacterized protein</fullName>
    </submittedName>
</protein>
<proteinExistence type="predicted"/>
<evidence type="ECO:0000313" key="2">
    <source>
        <dbReference type="Proteomes" id="UP000004995"/>
    </source>
</evidence>
<dbReference type="PANTHER" id="PTHR36478:SF23">
    <property type="match status" value="1"/>
</dbReference>
<keyword evidence="2" id="KW-1185">Reference proteome</keyword>
<dbReference type="OMA" id="HYLMAIH"/>
<dbReference type="Gramene" id="KQK98792">
    <property type="protein sequence ID" value="KQK98792"/>
    <property type="gene ID" value="SETIT_012141mg"/>
</dbReference>
<name>K3YD38_SETIT</name>
<evidence type="ECO:0000313" key="1">
    <source>
        <dbReference type="EnsemblPlants" id="KQK98792"/>
    </source>
</evidence>
<accession>K3YD38</accession>